<dbReference type="PANTHER" id="PTHR43162">
    <property type="match status" value="1"/>
</dbReference>
<dbReference type="PANTHER" id="PTHR43162:SF1">
    <property type="entry name" value="PRESTALK A DIFFERENTIATION PROTEIN A"/>
    <property type="match status" value="1"/>
</dbReference>
<proteinExistence type="predicted"/>
<gene>
    <name evidence="2" type="ORF">JOF53_001292</name>
</gene>
<sequence>MTILVTGATGTVGRQVVAQLHAAGHPVRALSRRPARTRLDVEVAFGDLGRPDSLAPALEGVTAAHLITFDGESPLETGTELVSLLERAGVRQVSVLSGWEESGVERALRDSPIGWTWLRPVEFMANAVVDWAPFIRAGHPVPVFGDQPGAVVHEADIAAVAVASLTEDGHAGQEYQLTGPETLSQEDRLVILGKALGRDVPVRRETEAEYRARLLDQGFAADYLDWAVQLSTSPPAVGGVPQPTVREVTGRPGRTFEQWARENAHQFQPTGG</sequence>
<reference evidence="2 3" key="1">
    <citation type="submission" date="2021-03" db="EMBL/GenBank/DDBJ databases">
        <title>Sequencing the genomes of 1000 actinobacteria strains.</title>
        <authorList>
            <person name="Klenk H.-P."/>
        </authorList>
    </citation>
    <scope>NUCLEOTIDE SEQUENCE [LARGE SCALE GENOMIC DNA]</scope>
    <source>
        <strain evidence="2 3">DSM 44580</strain>
    </source>
</reference>
<dbReference type="Gene3D" id="3.90.25.10">
    <property type="entry name" value="UDP-galactose 4-epimerase, domain 1"/>
    <property type="match status" value="1"/>
</dbReference>
<evidence type="ECO:0000259" key="1">
    <source>
        <dbReference type="Pfam" id="PF13460"/>
    </source>
</evidence>
<dbReference type="Gene3D" id="3.40.50.720">
    <property type="entry name" value="NAD(P)-binding Rossmann-like Domain"/>
    <property type="match status" value="1"/>
</dbReference>
<dbReference type="Pfam" id="PF13460">
    <property type="entry name" value="NAD_binding_10"/>
    <property type="match status" value="1"/>
</dbReference>
<dbReference type="SUPFAM" id="SSF51735">
    <property type="entry name" value="NAD(P)-binding Rossmann-fold domains"/>
    <property type="match status" value="1"/>
</dbReference>
<feature type="domain" description="NAD(P)-binding" evidence="1">
    <location>
        <begin position="7"/>
        <end position="98"/>
    </location>
</feature>
<dbReference type="InterPro" id="IPR016040">
    <property type="entry name" value="NAD(P)-bd_dom"/>
</dbReference>
<dbReference type="InterPro" id="IPR051604">
    <property type="entry name" value="Ergot_Alk_Oxidoreductase"/>
</dbReference>
<dbReference type="Proteomes" id="UP001519363">
    <property type="component" value="Unassembled WGS sequence"/>
</dbReference>
<evidence type="ECO:0000313" key="3">
    <source>
        <dbReference type="Proteomes" id="UP001519363"/>
    </source>
</evidence>
<protein>
    <submittedName>
        <fullName evidence="2">Uncharacterized protein YbjT (DUF2867 family)</fullName>
    </submittedName>
</protein>
<dbReference type="RefSeq" id="WP_086781052.1">
    <property type="nucleotide sequence ID" value="NZ_JAGIOO010000001.1"/>
</dbReference>
<evidence type="ECO:0000313" key="2">
    <source>
        <dbReference type="EMBL" id="MBP2472420.1"/>
    </source>
</evidence>
<name>A0ABS5A9K3_9PSEU</name>
<organism evidence="2 3">
    <name type="scientific">Crossiella equi</name>
    <dbReference type="NCBI Taxonomy" id="130796"/>
    <lineage>
        <taxon>Bacteria</taxon>
        <taxon>Bacillati</taxon>
        <taxon>Actinomycetota</taxon>
        <taxon>Actinomycetes</taxon>
        <taxon>Pseudonocardiales</taxon>
        <taxon>Pseudonocardiaceae</taxon>
        <taxon>Crossiella</taxon>
    </lineage>
</organism>
<dbReference type="InterPro" id="IPR036291">
    <property type="entry name" value="NAD(P)-bd_dom_sf"/>
</dbReference>
<comment type="caution">
    <text evidence="2">The sequence shown here is derived from an EMBL/GenBank/DDBJ whole genome shotgun (WGS) entry which is preliminary data.</text>
</comment>
<dbReference type="EMBL" id="JAGIOO010000001">
    <property type="protein sequence ID" value="MBP2472420.1"/>
    <property type="molecule type" value="Genomic_DNA"/>
</dbReference>
<keyword evidence="3" id="KW-1185">Reference proteome</keyword>
<accession>A0ABS5A9K3</accession>